<dbReference type="Gene3D" id="1.20.1050.10">
    <property type="match status" value="1"/>
</dbReference>
<evidence type="ECO:0000256" key="5">
    <source>
        <dbReference type="SAM" id="MobiDB-lite"/>
    </source>
</evidence>
<dbReference type="PROSITE" id="PS50405">
    <property type="entry name" value="GST_CTER"/>
    <property type="match status" value="1"/>
</dbReference>
<dbReference type="InterPro" id="IPR001662">
    <property type="entry name" value="EF1B_G_C"/>
</dbReference>
<dbReference type="InterPro" id="IPR050802">
    <property type="entry name" value="EF-GSTs"/>
</dbReference>
<dbReference type="Pfam" id="PF00647">
    <property type="entry name" value="EF1G"/>
    <property type="match status" value="1"/>
</dbReference>
<feature type="compositionally biased region" description="Basic and acidic residues" evidence="5">
    <location>
        <begin position="245"/>
        <end position="269"/>
    </location>
</feature>
<dbReference type="FunFam" id="3.30.70.1010:FF:000001">
    <property type="entry name" value="Elongation factor 1-gamma 1"/>
    <property type="match status" value="1"/>
</dbReference>
<evidence type="ECO:0000256" key="2">
    <source>
        <dbReference type="ARBA" id="ARBA00022768"/>
    </source>
</evidence>
<dbReference type="InterPro" id="IPR036433">
    <property type="entry name" value="EF1B_G_C_sf"/>
</dbReference>
<comment type="pathway">
    <text evidence="1">Protein biosynthesis; polypeptide chain elongation.</text>
</comment>
<dbReference type="EMBL" id="CP059273">
    <property type="protein sequence ID" value="QLQ81885.1"/>
    <property type="molecule type" value="Genomic_DNA"/>
</dbReference>
<dbReference type="GO" id="GO:0005634">
    <property type="term" value="C:nucleus"/>
    <property type="evidence" value="ECO:0007669"/>
    <property type="project" value="TreeGrafter"/>
</dbReference>
<dbReference type="SUPFAM" id="SSF52833">
    <property type="entry name" value="Thioredoxin-like"/>
    <property type="match status" value="1"/>
</dbReference>
<feature type="region of interest" description="Disordered" evidence="5">
    <location>
        <begin position="220"/>
        <end position="270"/>
    </location>
</feature>
<feature type="domain" description="GST N-terminal" evidence="7">
    <location>
        <begin position="2"/>
        <end position="81"/>
    </location>
</feature>
<dbReference type="AlphaFoldDB" id="A0A7H9HZ75"/>
<dbReference type="GO" id="GO:0003746">
    <property type="term" value="F:translation elongation factor activity"/>
    <property type="evidence" value="ECO:0007669"/>
    <property type="project" value="UniProtKB-UniRule"/>
</dbReference>
<dbReference type="SFLD" id="SFLDG00358">
    <property type="entry name" value="Main_(cytGST)"/>
    <property type="match status" value="1"/>
</dbReference>
<dbReference type="OrthoDB" id="249703at2759"/>
<dbReference type="SUPFAM" id="SSF47616">
    <property type="entry name" value="GST C-terminal domain-like"/>
    <property type="match status" value="1"/>
</dbReference>
<sequence length="426" mass="48978">MSGKSVLYSNFRIRSWVPRALVKYLGLNVEIVDPYSEEAAEEFAKQFPLKKLPAFLGPRGFKLTEQMAINHYLINSSRDEKIKGQLLGEPTDIETQAEILRWESLATSDLIVFLVRVFQPLVVEGVPYVKKDVDAAWKVVDEITGIYEARLREKTYLVGERITLADLMSATAFTRGFNYLFGTEWRKQHPSIVRWFNTVTAGEILRDEYRDFKFIDEPAKPPQSVNKKKEKKKTAPEAAPAASKPKPEAQAKPEAEEKPEEPKKPKHPLELLGKPSFVLDEWKRKYSNEDTRPVALPWFWEHYNPQEYSLWKVDYKYNDELTLTFMSNNLIGGFFNRLSASTKYMFGCLVVYGENNNNGITGAVMLRGQDHVPAFDVAPDWESYSYTKLDPSNEQDKEFINNMWAWDKPVVVDGTPREIADGKVLK</sequence>
<organism evidence="9 10">
    <name type="scientific">Torulaspora globosa</name>
    <dbReference type="NCBI Taxonomy" id="48254"/>
    <lineage>
        <taxon>Eukaryota</taxon>
        <taxon>Fungi</taxon>
        <taxon>Dikarya</taxon>
        <taxon>Ascomycota</taxon>
        <taxon>Saccharomycotina</taxon>
        <taxon>Saccharomycetes</taxon>
        <taxon>Saccharomycetales</taxon>
        <taxon>Saccharomycetaceae</taxon>
        <taxon>Torulaspora</taxon>
    </lineage>
</organism>
<evidence type="ECO:0008006" key="11">
    <source>
        <dbReference type="Google" id="ProtNLM"/>
    </source>
</evidence>
<feature type="domain" description="GST C-terminal" evidence="8">
    <location>
        <begin position="92"/>
        <end position="222"/>
    </location>
</feature>
<dbReference type="InterPro" id="IPR004045">
    <property type="entry name" value="Glutathione_S-Trfase_N"/>
</dbReference>
<evidence type="ECO:0000256" key="4">
    <source>
        <dbReference type="PROSITE-ProRule" id="PRU00519"/>
    </source>
</evidence>
<dbReference type="CDD" id="cd03044">
    <property type="entry name" value="GST_N_EF1Bgamma"/>
    <property type="match status" value="1"/>
</dbReference>
<dbReference type="Proteomes" id="UP000510647">
    <property type="component" value="Chromosome 7"/>
</dbReference>
<dbReference type="InterPro" id="IPR004046">
    <property type="entry name" value="GST_C"/>
</dbReference>
<dbReference type="InterPro" id="IPR040079">
    <property type="entry name" value="Glutathione_S-Trfase"/>
</dbReference>
<dbReference type="SFLD" id="SFLDS00019">
    <property type="entry name" value="Glutathione_Transferase_(cytos"/>
    <property type="match status" value="1"/>
</dbReference>
<evidence type="ECO:0000259" key="8">
    <source>
        <dbReference type="PROSITE" id="PS50405"/>
    </source>
</evidence>
<evidence type="ECO:0000313" key="9">
    <source>
        <dbReference type="EMBL" id="QLQ81885.1"/>
    </source>
</evidence>
<dbReference type="InterPro" id="IPR010987">
    <property type="entry name" value="Glutathione-S-Trfase_C-like"/>
</dbReference>
<dbReference type="InterPro" id="IPR036282">
    <property type="entry name" value="Glutathione-S-Trfase_C_sf"/>
</dbReference>
<dbReference type="PANTHER" id="PTHR43986:SF1">
    <property type="entry name" value="ELONGATION FACTOR 1-GAMMA"/>
    <property type="match status" value="1"/>
</dbReference>
<dbReference type="PANTHER" id="PTHR43986">
    <property type="entry name" value="ELONGATION FACTOR 1-GAMMA"/>
    <property type="match status" value="1"/>
</dbReference>
<dbReference type="SUPFAM" id="SSF89942">
    <property type="entry name" value="eEF1-gamma domain"/>
    <property type="match status" value="1"/>
</dbReference>
<dbReference type="InterPro" id="IPR036249">
    <property type="entry name" value="Thioredoxin-like_sf"/>
</dbReference>
<dbReference type="CDD" id="cd03181">
    <property type="entry name" value="GST_C_EF1Bgamma_like"/>
    <property type="match status" value="1"/>
</dbReference>
<dbReference type="PROSITE" id="PS50040">
    <property type="entry name" value="EF1G_C"/>
    <property type="match status" value="1"/>
</dbReference>
<accession>A0A7H9HZ75</accession>
<keyword evidence="2 4" id="KW-0251">Elongation factor</keyword>
<evidence type="ECO:0000256" key="1">
    <source>
        <dbReference type="ARBA" id="ARBA00004815"/>
    </source>
</evidence>
<dbReference type="FunFam" id="1.20.1050.10:FF:000006">
    <property type="entry name" value="Elongation factor 1 gamma"/>
    <property type="match status" value="1"/>
</dbReference>
<keyword evidence="3 4" id="KW-0648">Protein biosynthesis</keyword>
<dbReference type="Gene3D" id="3.40.30.10">
    <property type="entry name" value="Glutaredoxin"/>
    <property type="match status" value="1"/>
</dbReference>
<dbReference type="PROSITE" id="PS50404">
    <property type="entry name" value="GST_NTER"/>
    <property type="match status" value="1"/>
</dbReference>
<dbReference type="GO" id="GO:0005737">
    <property type="term" value="C:cytoplasm"/>
    <property type="evidence" value="ECO:0007669"/>
    <property type="project" value="TreeGrafter"/>
</dbReference>
<dbReference type="Gene3D" id="3.30.70.1010">
    <property type="entry name" value="Translation elongation factor EF1B, gamma chain, conserved domain"/>
    <property type="match status" value="1"/>
</dbReference>
<dbReference type="GO" id="GO:0005085">
    <property type="term" value="F:guanyl-nucleotide exchange factor activity"/>
    <property type="evidence" value="ECO:0007669"/>
    <property type="project" value="UniProtKB-ARBA"/>
</dbReference>
<dbReference type="FunFam" id="3.40.30.10:FF:000142">
    <property type="entry name" value="Elongation factor 1 gamma"/>
    <property type="match status" value="1"/>
</dbReference>
<protein>
    <recommendedName>
        <fullName evidence="11">EEF1-gamma domain-containing protein</fullName>
    </recommendedName>
</protein>
<dbReference type="Pfam" id="PF02798">
    <property type="entry name" value="GST_N"/>
    <property type="match status" value="1"/>
</dbReference>
<evidence type="ECO:0000259" key="6">
    <source>
        <dbReference type="PROSITE" id="PS50040"/>
    </source>
</evidence>
<dbReference type="SMART" id="SM01183">
    <property type="entry name" value="EF1G"/>
    <property type="match status" value="1"/>
</dbReference>
<evidence type="ECO:0000259" key="7">
    <source>
        <dbReference type="PROSITE" id="PS50404"/>
    </source>
</evidence>
<evidence type="ECO:0000313" key="10">
    <source>
        <dbReference type="Proteomes" id="UP000510647"/>
    </source>
</evidence>
<name>A0A7H9HZ75_9SACH</name>
<reference evidence="9 10" key="1">
    <citation type="submission" date="2020-06" db="EMBL/GenBank/DDBJ databases">
        <title>The yeast mating-type switching endonuclease HO is a domesticated member of an unorthodox homing genetic element family.</title>
        <authorList>
            <person name="Coughlan A.Y."/>
            <person name="Lombardi L."/>
            <person name="Braun-Galleani S."/>
            <person name="Martos A.R."/>
            <person name="Galeote V."/>
            <person name="Bigey F."/>
            <person name="Dequin S."/>
            <person name="Byrne K.P."/>
            <person name="Wolfe K.H."/>
        </authorList>
    </citation>
    <scope>NUCLEOTIDE SEQUENCE [LARGE SCALE GENOMIC DNA]</scope>
    <source>
        <strain evidence="9 10">CBS2947</strain>
    </source>
</reference>
<feature type="domain" description="EF-1-gamma C-terminal" evidence="6">
    <location>
        <begin position="265"/>
        <end position="426"/>
    </location>
</feature>
<keyword evidence="10" id="KW-1185">Reference proteome</keyword>
<dbReference type="Pfam" id="PF00043">
    <property type="entry name" value="GST_C"/>
    <property type="match status" value="1"/>
</dbReference>
<gene>
    <name evidence="9" type="ORF">HG537_0G01390</name>
</gene>
<evidence type="ECO:0000256" key="3">
    <source>
        <dbReference type="ARBA" id="ARBA00022917"/>
    </source>
</evidence>
<proteinExistence type="predicted"/>